<dbReference type="AlphaFoldDB" id="A0A6A0BGV5"/>
<keyword evidence="2" id="KW-1185">Reference proteome</keyword>
<name>A0A6A0BGV5_9LACT</name>
<comment type="caution">
    <text evidence="1">The sequence shown here is derived from an EMBL/GenBank/DDBJ whole genome shotgun (WGS) entry which is preliminary data.</text>
</comment>
<protein>
    <submittedName>
        <fullName evidence="1">Uncharacterized protein</fullName>
    </submittedName>
</protein>
<dbReference type="RefSeq" id="WP_172209939.1">
    <property type="nucleotide sequence ID" value="NZ_BLLI01000116.1"/>
</dbReference>
<proteinExistence type="predicted"/>
<dbReference type="Proteomes" id="UP000480303">
    <property type="component" value="Unassembled WGS sequence"/>
</dbReference>
<accession>A0A6A0BGV5</accession>
<sequence length="102" mass="11555">MNNEQMNYHSQTLSPANFQTDKLPIATKRQLHQDACQIVREVARRNMLENGLAIIENTAMQNVANLSILEAQLLEIAPHAEARLKMLVDNYTIRADKRLGGQ</sequence>
<evidence type="ECO:0000313" key="1">
    <source>
        <dbReference type="EMBL" id="GFH43501.1"/>
    </source>
</evidence>
<evidence type="ECO:0000313" key="2">
    <source>
        <dbReference type="Proteomes" id="UP000480303"/>
    </source>
</evidence>
<gene>
    <name evidence="1" type="ORF">Hs30E_20480</name>
</gene>
<dbReference type="EMBL" id="BLLI01000116">
    <property type="protein sequence ID" value="GFH43501.1"/>
    <property type="molecule type" value="Genomic_DNA"/>
</dbReference>
<reference evidence="1 2" key="1">
    <citation type="submission" date="2020-02" db="EMBL/GenBank/DDBJ databases">
        <title>Draft genome sequence of Lactococcus sp. Hs30E4-3.</title>
        <authorList>
            <person name="Noda S."/>
            <person name="Yuki M."/>
            <person name="Ohkuma M."/>
        </authorList>
    </citation>
    <scope>NUCLEOTIDE SEQUENCE [LARGE SCALE GENOMIC DNA]</scope>
    <source>
        <strain evidence="1 2">Hs30E4-3</strain>
    </source>
</reference>
<organism evidence="1 2">
    <name type="scientific">Pseudolactococcus hodotermopsidis</name>
    <dbReference type="NCBI Taxonomy" id="2709157"/>
    <lineage>
        <taxon>Bacteria</taxon>
        <taxon>Bacillati</taxon>
        <taxon>Bacillota</taxon>
        <taxon>Bacilli</taxon>
        <taxon>Lactobacillales</taxon>
        <taxon>Streptococcaceae</taxon>
        <taxon>Pseudolactococcus</taxon>
    </lineage>
</organism>